<dbReference type="Proteomes" id="UP000033452">
    <property type="component" value="Unassembled WGS sequence"/>
</dbReference>
<sequence>MWQTGVMSTTPFWIEKSLEEMNQQEWEAICDGCGKCCLHSFIDSDEDEEEQFSSTDVLREGEELLYTDVVCQYSDANTCACTRYSERQTLVPSCVQLTKDNLKDIFFMPQSCSYRRLHEGRGLASWHPLRHEGSKQPMHDAGISILGKAISEQDVDLENDFEDHIVTWPEHDVD</sequence>
<dbReference type="PIRSF" id="PIRSF006173">
    <property type="entry name" value="UCP006173"/>
    <property type="match status" value="1"/>
</dbReference>
<keyword evidence="2" id="KW-1185">Reference proteome</keyword>
<dbReference type="PANTHER" id="PTHR37421:SF1">
    <property type="entry name" value="UPF0260 PROTEIN YCGN"/>
    <property type="match status" value="1"/>
</dbReference>
<name>A0A0F4QLN5_9GAMM</name>
<dbReference type="InterPro" id="IPR008228">
    <property type="entry name" value="UCP006173"/>
</dbReference>
<dbReference type="Pfam" id="PF03692">
    <property type="entry name" value="CxxCxxCC"/>
    <property type="match status" value="1"/>
</dbReference>
<dbReference type="PATRIC" id="fig|43658.5.peg.2511"/>
<dbReference type="PANTHER" id="PTHR37421">
    <property type="entry name" value="UPF0260 PROTEIN YCGN"/>
    <property type="match status" value="1"/>
</dbReference>
<evidence type="ECO:0000313" key="1">
    <source>
        <dbReference type="EMBL" id="KJZ08541.1"/>
    </source>
</evidence>
<accession>A0A0F4QLN5</accession>
<comment type="caution">
    <text evidence="1">The sequence shown here is derived from an EMBL/GenBank/DDBJ whole genome shotgun (WGS) entry which is preliminary data.</text>
</comment>
<proteinExistence type="predicted"/>
<dbReference type="NCBIfam" id="NF003505">
    <property type="entry name" value="PRK05170.2-3"/>
    <property type="match status" value="1"/>
</dbReference>
<dbReference type="EMBL" id="JXYA01000026">
    <property type="protein sequence ID" value="KJZ08541.1"/>
    <property type="molecule type" value="Genomic_DNA"/>
</dbReference>
<protein>
    <recommendedName>
        <fullName evidence="3">YcgN family cysteine cluster protein</fullName>
    </recommendedName>
</protein>
<evidence type="ECO:0000313" key="2">
    <source>
        <dbReference type="Proteomes" id="UP000033452"/>
    </source>
</evidence>
<dbReference type="AlphaFoldDB" id="A0A0F4QLN5"/>
<dbReference type="InterPro" id="IPR005358">
    <property type="entry name" value="Puta_zinc/iron-chelating_dom"/>
</dbReference>
<evidence type="ECO:0008006" key="3">
    <source>
        <dbReference type="Google" id="ProtNLM"/>
    </source>
</evidence>
<organism evidence="1 2">
    <name type="scientific">Pseudoalteromonas rubra</name>
    <dbReference type="NCBI Taxonomy" id="43658"/>
    <lineage>
        <taxon>Bacteria</taxon>
        <taxon>Pseudomonadati</taxon>
        <taxon>Pseudomonadota</taxon>
        <taxon>Gammaproteobacteria</taxon>
        <taxon>Alteromonadales</taxon>
        <taxon>Pseudoalteromonadaceae</taxon>
        <taxon>Pseudoalteromonas</taxon>
    </lineage>
</organism>
<gene>
    <name evidence="1" type="ORF">TW77_11860</name>
</gene>
<reference evidence="1 2" key="1">
    <citation type="journal article" date="2015" name="BMC Genomics">
        <title>Genome mining reveals unlocked bioactive potential of marine Gram-negative bacteria.</title>
        <authorList>
            <person name="Machado H."/>
            <person name="Sonnenschein E.C."/>
            <person name="Melchiorsen J."/>
            <person name="Gram L."/>
        </authorList>
    </citation>
    <scope>NUCLEOTIDE SEQUENCE [LARGE SCALE GENOMIC DNA]</scope>
    <source>
        <strain evidence="1 2">S2471</strain>
    </source>
</reference>